<protein>
    <submittedName>
        <fullName evidence="10">ABC transporter ATP-binding protein/permease</fullName>
    </submittedName>
</protein>
<dbReference type="SMART" id="SM00382">
    <property type="entry name" value="AAA"/>
    <property type="match status" value="1"/>
</dbReference>
<dbReference type="GO" id="GO:0005524">
    <property type="term" value="F:ATP binding"/>
    <property type="evidence" value="ECO:0007669"/>
    <property type="project" value="UniProtKB-KW"/>
</dbReference>
<keyword evidence="3" id="KW-0547">Nucleotide-binding</keyword>
<dbReference type="Pfam" id="PF00664">
    <property type="entry name" value="ABC_membrane"/>
    <property type="match status" value="1"/>
</dbReference>
<dbReference type="CDD" id="cd03228">
    <property type="entry name" value="ABCC_MRP_Like"/>
    <property type="match status" value="1"/>
</dbReference>
<dbReference type="PROSITE" id="PS50929">
    <property type="entry name" value="ABC_TM1F"/>
    <property type="match status" value="1"/>
</dbReference>
<dbReference type="Pfam" id="PF00005">
    <property type="entry name" value="ABC_tran"/>
    <property type="match status" value="1"/>
</dbReference>
<dbReference type="PROSITE" id="PS00211">
    <property type="entry name" value="ABC_TRANSPORTER_1"/>
    <property type="match status" value="1"/>
</dbReference>
<dbReference type="InterPro" id="IPR003593">
    <property type="entry name" value="AAA+_ATPase"/>
</dbReference>
<comment type="subcellular location">
    <subcellularLocation>
        <location evidence="1">Cell membrane</location>
        <topology evidence="1">Multi-pass membrane protein</topology>
    </subcellularLocation>
</comment>
<evidence type="ECO:0000256" key="2">
    <source>
        <dbReference type="ARBA" id="ARBA00022692"/>
    </source>
</evidence>
<evidence type="ECO:0000256" key="4">
    <source>
        <dbReference type="ARBA" id="ARBA00022840"/>
    </source>
</evidence>
<dbReference type="EMBL" id="DXDD01000094">
    <property type="protein sequence ID" value="HIY60511.1"/>
    <property type="molecule type" value="Genomic_DNA"/>
</dbReference>
<dbReference type="GO" id="GO:0034040">
    <property type="term" value="F:ATPase-coupled lipid transmembrane transporter activity"/>
    <property type="evidence" value="ECO:0007669"/>
    <property type="project" value="TreeGrafter"/>
</dbReference>
<dbReference type="SUPFAM" id="SSF52540">
    <property type="entry name" value="P-loop containing nucleoside triphosphate hydrolases"/>
    <property type="match status" value="1"/>
</dbReference>
<reference evidence="10" key="1">
    <citation type="journal article" date="2021" name="PeerJ">
        <title>Extensive microbial diversity within the chicken gut microbiome revealed by metagenomics and culture.</title>
        <authorList>
            <person name="Gilroy R."/>
            <person name="Ravi A."/>
            <person name="Getino M."/>
            <person name="Pursley I."/>
            <person name="Horton D.L."/>
            <person name="Alikhan N.F."/>
            <person name="Baker D."/>
            <person name="Gharbi K."/>
            <person name="Hall N."/>
            <person name="Watson M."/>
            <person name="Adriaenssens E.M."/>
            <person name="Foster-Nyarko E."/>
            <person name="Jarju S."/>
            <person name="Secka A."/>
            <person name="Antonio M."/>
            <person name="Oren A."/>
            <person name="Chaudhuri R.R."/>
            <person name="La Ragione R."/>
            <person name="Hildebrand F."/>
            <person name="Pallen M.J."/>
        </authorList>
    </citation>
    <scope>NUCLEOTIDE SEQUENCE</scope>
    <source>
        <strain evidence="10">ChiSxjej3B15-24422</strain>
    </source>
</reference>
<feature type="transmembrane region" description="Helical" evidence="7">
    <location>
        <begin position="152"/>
        <end position="183"/>
    </location>
</feature>
<keyword evidence="4 10" id="KW-0067">ATP-binding</keyword>
<dbReference type="InterPro" id="IPR039421">
    <property type="entry name" value="Type_1_exporter"/>
</dbReference>
<feature type="domain" description="ABC transporter" evidence="8">
    <location>
        <begin position="349"/>
        <end position="570"/>
    </location>
</feature>
<organism evidence="10 11">
    <name type="scientific">Candidatus Eisenbergiella pullistercoris</name>
    <dbReference type="NCBI Taxonomy" id="2838555"/>
    <lineage>
        <taxon>Bacteria</taxon>
        <taxon>Bacillati</taxon>
        <taxon>Bacillota</taxon>
        <taxon>Clostridia</taxon>
        <taxon>Lachnospirales</taxon>
        <taxon>Lachnospiraceae</taxon>
        <taxon>Eisenbergiella</taxon>
    </lineage>
</organism>
<dbReference type="InterPro" id="IPR036640">
    <property type="entry name" value="ABC1_TM_sf"/>
</dbReference>
<dbReference type="InterPro" id="IPR011527">
    <property type="entry name" value="ABC1_TM_dom"/>
</dbReference>
<dbReference type="InterPro" id="IPR017871">
    <property type="entry name" value="ABC_transporter-like_CS"/>
</dbReference>
<proteinExistence type="predicted"/>
<gene>
    <name evidence="10" type="ORF">H9831_07540</name>
</gene>
<evidence type="ECO:0000313" key="11">
    <source>
        <dbReference type="Proteomes" id="UP000824007"/>
    </source>
</evidence>
<evidence type="ECO:0000259" key="9">
    <source>
        <dbReference type="PROSITE" id="PS50929"/>
    </source>
</evidence>
<sequence length="570" mass="63414">MKPAKIAFLFRVPLEADMTASGGLLRHKTLRRYLAALLLDSAAFPLAQIFMSLAEKRLVNAVEFHQPSFLKEVFLYCAFVFFLIFFLNSFAEYQKEKQTELSMARLKIRFSNKLMFLPPSAGKPCDNGGLLARMDEDMSRIGELYSWSLHRFFLAVFYGGGSILLMLLLCWQLSLVILFLAILETLCLGKLSEKIRLLEESIRKDSTRGIRLFLSLPGRLKSIRMLSLSELMERKYSDIQESILQRRQKQTDRLALMNAVSDLTGSLNLLAALAAGTALYFSGYVDLGTVMAFLTVQDGISYMFSNLKDFFASLQNYSVSLRRVYEILELPAPQKDFPPAAAPSSVSRITCRRVGFRYFPESEYVLKDVSFSAESGDIIAVTGPSGAGKSTLAKLLAGFLTPTEGEIYYDNLPASCLPWGSVCTFTAYVSQFPWLFSVSAAENILGGAASGFSCQLSPETMERVRHASRLADAAGFLEEKESGYAYPLTDNGGNLSGGQRQRIALARTFLSDKKVLILDESTSALDAASEDIVLESLRKEAAKGKIIFLITHKQRVCDACTRVLHLENRE</sequence>
<feature type="transmembrane region" description="Helical" evidence="7">
    <location>
        <begin position="73"/>
        <end position="91"/>
    </location>
</feature>
<dbReference type="PANTHER" id="PTHR24221">
    <property type="entry name" value="ATP-BINDING CASSETTE SUB-FAMILY B"/>
    <property type="match status" value="1"/>
</dbReference>
<dbReference type="GO" id="GO:0016887">
    <property type="term" value="F:ATP hydrolysis activity"/>
    <property type="evidence" value="ECO:0007669"/>
    <property type="project" value="InterPro"/>
</dbReference>
<dbReference type="PROSITE" id="PS50893">
    <property type="entry name" value="ABC_TRANSPORTER_2"/>
    <property type="match status" value="1"/>
</dbReference>
<dbReference type="Proteomes" id="UP000824007">
    <property type="component" value="Unassembled WGS sequence"/>
</dbReference>
<dbReference type="InterPro" id="IPR003439">
    <property type="entry name" value="ABC_transporter-like_ATP-bd"/>
</dbReference>
<evidence type="ECO:0000256" key="7">
    <source>
        <dbReference type="SAM" id="Phobius"/>
    </source>
</evidence>
<keyword evidence="6 7" id="KW-0472">Membrane</keyword>
<comment type="caution">
    <text evidence="10">The sequence shown here is derived from an EMBL/GenBank/DDBJ whole genome shotgun (WGS) entry which is preliminary data.</text>
</comment>
<dbReference type="PANTHER" id="PTHR24221:SF654">
    <property type="entry name" value="ATP-BINDING CASSETTE SUB-FAMILY B MEMBER 6"/>
    <property type="match status" value="1"/>
</dbReference>
<accession>A0A9D1YPM6</accession>
<dbReference type="Gene3D" id="3.40.50.300">
    <property type="entry name" value="P-loop containing nucleotide triphosphate hydrolases"/>
    <property type="match status" value="1"/>
</dbReference>
<reference evidence="10" key="2">
    <citation type="submission" date="2021-04" db="EMBL/GenBank/DDBJ databases">
        <authorList>
            <person name="Gilroy R."/>
        </authorList>
    </citation>
    <scope>NUCLEOTIDE SEQUENCE</scope>
    <source>
        <strain evidence="10">ChiSxjej3B15-24422</strain>
    </source>
</reference>
<dbReference type="AlphaFoldDB" id="A0A9D1YPM6"/>
<evidence type="ECO:0000256" key="1">
    <source>
        <dbReference type="ARBA" id="ARBA00004651"/>
    </source>
</evidence>
<keyword evidence="2 7" id="KW-0812">Transmembrane</keyword>
<evidence type="ECO:0000256" key="5">
    <source>
        <dbReference type="ARBA" id="ARBA00022989"/>
    </source>
</evidence>
<dbReference type="Gene3D" id="1.20.1560.10">
    <property type="entry name" value="ABC transporter type 1, transmembrane domain"/>
    <property type="match status" value="1"/>
</dbReference>
<dbReference type="InterPro" id="IPR027417">
    <property type="entry name" value="P-loop_NTPase"/>
</dbReference>
<evidence type="ECO:0000256" key="6">
    <source>
        <dbReference type="ARBA" id="ARBA00023136"/>
    </source>
</evidence>
<dbReference type="GO" id="GO:0140359">
    <property type="term" value="F:ABC-type transporter activity"/>
    <property type="evidence" value="ECO:0007669"/>
    <property type="project" value="InterPro"/>
</dbReference>
<evidence type="ECO:0000259" key="8">
    <source>
        <dbReference type="PROSITE" id="PS50893"/>
    </source>
</evidence>
<feature type="domain" description="ABC transmembrane type-1" evidence="9">
    <location>
        <begin position="46"/>
        <end position="316"/>
    </location>
</feature>
<dbReference type="GO" id="GO:0005886">
    <property type="term" value="C:plasma membrane"/>
    <property type="evidence" value="ECO:0007669"/>
    <property type="project" value="UniProtKB-SubCell"/>
</dbReference>
<feature type="transmembrane region" description="Helical" evidence="7">
    <location>
        <begin position="33"/>
        <end position="53"/>
    </location>
</feature>
<evidence type="ECO:0000313" key="10">
    <source>
        <dbReference type="EMBL" id="HIY60511.1"/>
    </source>
</evidence>
<evidence type="ECO:0000256" key="3">
    <source>
        <dbReference type="ARBA" id="ARBA00022741"/>
    </source>
</evidence>
<dbReference type="SUPFAM" id="SSF90123">
    <property type="entry name" value="ABC transporter transmembrane region"/>
    <property type="match status" value="1"/>
</dbReference>
<keyword evidence="5 7" id="KW-1133">Transmembrane helix</keyword>
<name>A0A9D1YPM6_9FIRM</name>